<evidence type="ECO:0000313" key="2">
    <source>
        <dbReference type="Proteomes" id="UP000827986"/>
    </source>
</evidence>
<reference evidence="1" key="1">
    <citation type="submission" date="2021-09" db="EMBL/GenBank/DDBJ databases">
        <title>The genome of Mauremys mutica provides insights into the evolution of semi-aquatic lifestyle.</title>
        <authorList>
            <person name="Gong S."/>
            <person name="Gao Y."/>
        </authorList>
    </citation>
    <scope>NUCLEOTIDE SEQUENCE</scope>
    <source>
        <strain evidence="1">MM-2020</strain>
        <tissue evidence="1">Muscle</tissue>
    </source>
</reference>
<sequence length="105" mass="12587">MIICPSESCFILYLHWKSKIFFLKLIFLSEIDLLFIRELKYKLTMQQNAAQDESLDKQSKSRLTKMGRIMEAHNYLNRTKLNRDNLIMCKMHKRPVCQFENHTSS</sequence>
<keyword evidence="2" id="KW-1185">Reference proteome</keyword>
<accession>A0A9D3XXU3</accession>
<gene>
    <name evidence="1" type="ORF">KIL84_020165</name>
</gene>
<dbReference type="EMBL" id="JAHDVG010000463">
    <property type="protein sequence ID" value="KAH1187416.1"/>
    <property type="molecule type" value="Genomic_DNA"/>
</dbReference>
<organism evidence="1 2">
    <name type="scientific">Mauremys mutica</name>
    <name type="common">yellowpond turtle</name>
    <dbReference type="NCBI Taxonomy" id="74926"/>
    <lineage>
        <taxon>Eukaryota</taxon>
        <taxon>Metazoa</taxon>
        <taxon>Chordata</taxon>
        <taxon>Craniata</taxon>
        <taxon>Vertebrata</taxon>
        <taxon>Euteleostomi</taxon>
        <taxon>Archelosauria</taxon>
        <taxon>Testudinata</taxon>
        <taxon>Testudines</taxon>
        <taxon>Cryptodira</taxon>
        <taxon>Durocryptodira</taxon>
        <taxon>Testudinoidea</taxon>
        <taxon>Geoemydidae</taxon>
        <taxon>Geoemydinae</taxon>
        <taxon>Mauremys</taxon>
    </lineage>
</organism>
<dbReference type="Proteomes" id="UP000827986">
    <property type="component" value="Unassembled WGS sequence"/>
</dbReference>
<evidence type="ECO:0000313" key="1">
    <source>
        <dbReference type="EMBL" id="KAH1187416.1"/>
    </source>
</evidence>
<proteinExistence type="predicted"/>
<comment type="caution">
    <text evidence="1">The sequence shown here is derived from an EMBL/GenBank/DDBJ whole genome shotgun (WGS) entry which is preliminary data.</text>
</comment>
<dbReference type="AlphaFoldDB" id="A0A9D3XXU3"/>
<name>A0A9D3XXU3_9SAUR</name>
<protein>
    <submittedName>
        <fullName evidence="1">Uncharacterized protein</fullName>
    </submittedName>
</protein>